<dbReference type="EMBL" id="JN695667">
    <property type="protein sequence ID" value="AEW47943.1"/>
    <property type="molecule type" value="Genomic_DNA"/>
</dbReference>
<organism evidence="2">
    <name type="scientific">uncultured bacterium A2_10</name>
    <dbReference type="NCBI Taxonomy" id="1112285"/>
    <lineage>
        <taxon>Bacteria</taxon>
        <taxon>environmental samples</taxon>
    </lineage>
</organism>
<dbReference type="CDD" id="cd14948">
    <property type="entry name" value="BACON"/>
    <property type="match status" value="1"/>
</dbReference>
<dbReference type="Pfam" id="PF13004">
    <property type="entry name" value="BACON"/>
    <property type="match status" value="1"/>
</dbReference>
<sequence>MQTTKRIFILLFFVLCILFSCEKEDPVIKVTAVTVSEDRMTITEGDINKLHVTINPEKATNKKVTWKSSNASVVFVDQHGEMVANKAGNATITVTTEEGNKTATCDVTVELKTIPVTGISLNKPSLTMVEGDSEILTASIEPSNSTNKSIVWGSSNNEIASVDYTGKVSAHEMGTATLTATSEDGNYSATCDLTVEENAIPVASISLNKIELMLVEGDSEKLTATIVPSDATYKDTGWISSDESIVTVDTHGNVTAVKPGVALISVTAQHNGKKDVCAVVVEPNIVSVTGVTVNKTSLTIDENESETLTATIEPSNATNRNVSWISGDNNIATVDSKGKVFGVNVGNTTITVTTEDGRKTAVCDVAVTKSWLSLSRESFHTSGAGESFYIDVTASDDWSVSSKPPWITITPSGGTGQPTGVSSVKVTVSSYNGSAVYRSGDIIFTLNGKRRTATFTVDQYNFPYVDGDYVKVQSSTRGDGIDLVFLGDGYTIDDIGRGRFTGNLNEAIEHFFSIEPYKSYRNYFDVYIVYAFSEESGISDHLTTKNTSFSSTYENPNTTRMTTNNAKCFEYALKVPLSSDLTETLITVITNSTRYAGTNWSYSNGMAISIAPVSNYSYPYDFRGVVQHEAAGHGFGQLADEYTNSNAAIPAADKEELRLWQQWGFYGNVDLTNDLNKILWKHFIGEPNYSYVGAHEGGYYYAYGVWRPEVTSLMINNIPYINAPGRELIVRRIKKLAGETFSFDEFKQKDVRETHALTRSTSVSFDPKMFLPPPILIKVN</sequence>
<dbReference type="Gene3D" id="2.60.40.1080">
    <property type="match status" value="4"/>
</dbReference>
<dbReference type="InterPro" id="IPR024079">
    <property type="entry name" value="MetalloPept_cat_dom_sf"/>
</dbReference>
<feature type="domain" description="BIG2" evidence="1">
    <location>
        <begin position="287"/>
        <end position="364"/>
    </location>
</feature>
<dbReference type="InterPro" id="IPR024361">
    <property type="entry name" value="BACON"/>
</dbReference>
<protein>
    <submittedName>
        <fullName evidence="2">GHF95 protein</fullName>
    </submittedName>
</protein>
<proteinExistence type="predicted"/>
<dbReference type="InterPro" id="IPR013783">
    <property type="entry name" value="Ig-like_fold"/>
</dbReference>
<dbReference type="SMART" id="SM00635">
    <property type="entry name" value="BID_2"/>
    <property type="match status" value="4"/>
</dbReference>
<dbReference type="InterPro" id="IPR019026">
    <property type="entry name" value="Peptidase_M64_IgA"/>
</dbReference>
<reference evidence="2" key="1">
    <citation type="submission" date="2011-09" db="EMBL/GenBank/DDBJ databases">
        <title>High throughput functional metagenomic screening for glycosyl hydrolases in a passive mining bioremediation site.</title>
        <authorList>
            <person name="Mewis K."/>
            <person name="Konwar K."/>
            <person name="Howes C.G."/>
            <person name="Taupp M."/>
            <person name="Baldwin S.A."/>
            <person name="Hallam S.J."/>
        </authorList>
    </citation>
    <scope>NUCLEOTIDE SEQUENCE</scope>
</reference>
<name>G9IS20_9BACT</name>
<dbReference type="InterPro" id="IPR003343">
    <property type="entry name" value="Big_2"/>
</dbReference>
<feature type="domain" description="BIG2" evidence="1">
    <location>
        <begin position="115"/>
        <end position="192"/>
    </location>
</feature>
<feature type="domain" description="BIG2" evidence="1">
    <location>
        <begin position="29"/>
        <end position="106"/>
    </location>
</feature>
<dbReference type="Gene3D" id="2.60.40.10">
    <property type="entry name" value="Immunoglobulins"/>
    <property type="match status" value="1"/>
</dbReference>
<accession>G9IS20</accession>
<dbReference type="PROSITE" id="PS51257">
    <property type="entry name" value="PROKAR_LIPOPROTEIN"/>
    <property type="match status" value="1"/>
</dbReference>
<dbReference type="GO" id="GO:0008237">
    <property type="term" value="F:metallopeptidase activity"/>
    <property type="evidence" value="ECO:0007669"/>
    <property type="project" value="InterPro"/>
</dbReference>
<evidence type="ECO:0000259" key="1">
    <source>
        <dbReference type="SMART" id="SM00635"/>
    </source>
</evidence>
<dbReference type="Gene3D" id="3.40.390.10">
    <property type="entry name" value="Collagenase (Catalytic Domain)"/>
    <property type="match status" value="1"/>
</dbReference>
<feature type="domain" description="BIG2" evidence="1">
    <location>
        <begin position="201"/>
        <end position="278"/>
    </location>
</feature>
<evidence type="ECO:0000313" key="2">
    <source>
        <dbReference type="EMBL" id="AEW47943.1"/>
    </source>
</evidence>
<dbReference type="InterPro" id="IPR008964">
    <property type="entry name" value="Invasin/intimin_cell_adhesion"/>
</dbReference>
<dbReference type="Pfam" id="PF09471">
    <property type="entry name" value="Peptidase_M64"/>
    <property type="match status" value="1"/>
</dbReference>
<dbReference type="Pfam" id="PF02368">
    <property type="entry name" value="Big_2"/>
    <property type="match status" value="4"/>
</dbReference>
<dbReference type="AlphaFoldDB" id="G9IS20"/>
<dbReference type="SUPFAM" id="SSF49373">
    <property type="entry name" value="Invasin/intimin cell-adhesion fragments"/>
    <property type="match status" value="4"/>
</dbReference>